<keyword evidence="6" id="KW-0010">Activator</keyword>
<dbReference type="PROSITE" id="PS50071">
    <property type="entry name" value="HOMEOBOX_2"/>
    <property type="match status" value="1"/>
</dbReference>
<keyword evidence="13" id="KW-1185">Reference proteome</keyword>
<dbReference type="InterPro" id="IPR009057">
    <property type="entry name" value="Homeodomain-like_sf"/>
</dbReference>
<keyword evidence="7" id="KW-0804">Transcription</keyword>
<evidence type="ECO:0000256" key="3">
    <source>
        <dbReference type="ARBA" id="ARBA00023015"/>
    </source>
</evidence>
<evidence type="ECO:0000313" key="13">
    <source>
        <dbReference type="Proteomes" id="UP001652700"/>
    </source>
</evidence>
<keyword evidence="5 9" id="KW-0371">Homeobox</keyword>
<evidence type="ECO:0000256" key="2">
    <source>
        <dbReference type="ARBA" id="ARBA00022473"/>
    </source>
</evidence>
<dbReference type="PANTHER" id="PTHR24328:SF7">
    <property type="entry name" value="BUTTONLESS"/>
    <property type="match status" value="1"/>
</dbReference>
<accession>A0ABM5KA55</accession>
<dbReference type="SMART" id="SM00389">
    <property type="entry name" value="HOX"/>
    <property type="match status" value="1"/>
</dbReference>
<keyword evidence="8 9" id="KW-0539">Nucleus</keyword>
<evidence type="ECO:0000256" key="8">
    <source>
        <dbReference type="ARBA" id="ARBA00023242"/>
    </source>
</evidence>
<dbReference type="PRINTS" id="PR00024">
    <property type="entry name" value="HOMEOBOX"/>
</dbReference>
<dbReference type="PROSITE" id="PS00027">
    <property type="entry name" value="HOMEOBOX_1"/>
    <property type="match status" value="1"/>
</dbReference>
<comment type="subcellular location">
    <subcellularLocation>
        <location evidence="1 9 10">Nucleus</location>
    </subcellularLocation>
</comment>
<dbReference type="InterPro" id="IPR017970">
    <property type="entry name" value="Homeobox_CS"/>
</dbReference>
<keyword evidence="3" id="KW-0805">Transcription regulation</keyword>
<dbReference type="SUPFAM" id="SSF46689">
    <property type="entry name" value="Homeodomain-like"/>
    <property type="match status" value="1"/>
</dbReference>
<dbReference type="EnsemblMetazoa" id="XM_050651115.1">
    <property type="protein sequence ID" value="XP_050507072.1"/>
    <property type="gene ID" value="LOC126884838"/>
</dbReference>
<name>A0ABM5KA55_DIAVI</name>
<proteinExistence type="predicted"/>
<dbReference type="Gene3D" id="1.10.10.60">
    <property type="entry name" value="Homeodomain-like"/>
    <property type="match status" value="1"/>
</dbReference>
<evidence type="ECO:0000256" key="9">
    <source>
        <dbReference type="PROSITE-ProRule" id="PRU00108"/>
    </source>
</evidence>
<evidence type="ECO:0000313" key="12">
    <source>
        <dbReference type="EnsemblMetazoa" id="XP_050507072.1"/>
    </source>
</evidence>
<feature type="DNA-binding region" description="Homeobox" evidence="9">
    <location>
        <begin position="153"/>
        <end position="212"/>
    </location>
</feature>
<evidence type="ECO:0000259" key="11">
    <source>
        <dbReference type="PROSITE" id="PS50071"/>
    </source>
</evidence>
<reference evidence="12" key="1">
    <citation type="submission" date="2025-05" db="UniProtKB">
        <authorList>
            <consortium name="EnsemblMetazoa"/>
        </authorList>
    </citation>
    <scope>IDENTIFICATION</scope>
</reference>
<dbReference type="InterPro" id="IPR042634">
    <property type="entry name" value="MOX-1/MOX-2"/>
</dbReference>
<evidence type="ECO:0000256" key="1">
    <source>
        <dbReference type="ARBA" id="ARBA00004123"/>
    </source>
</evidence>
<dbReference type="InterPro" id="IPR001356">
    <property type="entry name" value="HD"/>
</dbReference>
<evidence type="ECO:0000256" key="6">
    <source>
        <dbReference type="ARBA" id="ARBA00023159"/>
    </source>
</evidence>
<dbReference type="Proteomes" id="UP001652700">
    <property type="component" value="Unplaced"/>
</dbReference>
<dbReference type="CDD" id="cd00086">
    <property type="entry name" value="homeodomain"/>
    <property type="match status" value="1"/>
</dbReference>
<keyword evidence="2" id="KW-0217">Developmental protein</keyword>
<protein>
    <recommendedName>
        <fullName evidence="11">Homeobox domain-containing protein</fullName>
    </recommendedName>
</protein>
<dbReference type="InterPro" id="IPR020479">
    <property type="entry name" value="HD_metazoa"/>
</dbReference>
<dbReference type="PANTHER" id="PTHR24328">
    <property type="entry name" value="HOMEOBOX PROTEIN MOX"/>
    <property type="match status" value="1"/>
</dbReference>
<dbReference type="RefSeq" id="XP_050507072.1">
    <property type="nucleotide sequence ID" value="XM_050651115.1"/>
</dbReference>
<dbReference type="GeneID" id="126884838"/>
<evidence type="ECO:0000256" key="4">
    <source>
        <dbReference type="ARBA" id="ARBA00023125"/>
    </source>
</evidence>
<organism evidence="12 13">
    <name type="scientific">Diabrotica virgifera virgifera</name>
    <name type="common">western corn rootworm</name>
    <dbReference type="NCBI Taxonomy" id="50390"/>
    <lineage>
        <taxon>Eukaryota</taxon>
        <taxon>Metazoa</taxon>
        <taxon>Ecdysozoa</taxon>
        <taxon>Arthropoda</taxon>
        <taxon>Hexapoda</taxon>
        <taxon>Insecta</taxon>
        <taxon>Pterygota</taxon>
        <taxon>Neoptera</taxon>
        <taxon>Endopterygota</taxon>
        <taxon>Coleoptera</taxon>
        <taxon>Polyphaga</taxon>
        <taxon>Cucujiformia</taxon>
        <taxon>Chrysomeloidea</taxon>
        <taxon>Chrysomelidae</taxon>
        <taxon>Galerucinae</taxon>
        <taxon>Diabroticina</taxon>
        <taxon>Diabroticites</taxon>
        <taxon>Diabrotica</taxon>
    </lineage>
</organism>
<sequence>MEQICPFNTPTPNMNTPVISNLTINYSYPVNHLKSSPYYENDYSEQYADVNNPNISEQDNYQNYRNQNYHQQEYLCIVQRNLEWIDANRDGVFFNENMNYGNNYFQYKGNDDYNQNGGQHANDSDGYLDESLDINSYSDDSRDIKDAEFITKPRKERTAFTKNQIRELEKEFVHSNYLTRLRRYEIAVALDLTERQVKVWFQNRRMKWKRNKSGDRQNKAKHLKSVS</sequence>
<feature type="domain" description="Homeobox" evidence="11">
    <location>
        <begin position="151"/>
        <end position="211"/>
    </location>
</feature>
<evidence type="ECO:0000256" key="7">
    <source>
        <dbReference type="ARBA" id="ARBA00023163"/>
    </source>
</evidence>
<dbReference type="Pfam" id="PF00046">
    <property type="entry name" value="Homeodomain"/>
    <property type="match status" value="1"/>
</dbReference>
<evidence type="ECO:0000256" key="10">
    <source>
        <dbReference type="RuleBase" id="RU000682"/>
    </source>
</evidence>
<evidence type="ECO:0000256" key="5">
    <source>
        <dbReference type="ARBA" id="ARBA00023155"/>
    </source>
</evidence>
<keyword evidence="4 9" id="KW-0238">DNA-binding</keyword>